<dbReference type="AlphaFoldDB" id="A0A7R9NXG7"/>
<evidence type="ECO:0000313" key="2">
    <source>
        <dbReference type="EMBL" id="CAD7459829.1"/>
    </source>
</evidence>
<proteinExistence type="predicted"/>
<accession>A0A7R9NXG7</accession>
<sequence length="93" mass="10541">MSTAVMSTSTVYEFGDLIYKMQGTYTEYKYNMAALSGNRRRHPCTDYVVSILMATQLLFHLRLVHSPMLSSSPASPLQCRERSNKQGTHPHIS</sequence>
<feature type="region of interest" description="Disordered" evidence="1">
    <location>
        <begin position="68"/>
        <end position="93"/>
    </location>
</feature>
<protein>
    <submittedName>
        <fullName evidence="2">Uncharacterized protein</fullName>
    </submittedName>
</protein>
<reference evidence="2" key="1">
    <citation type="submission" date="2020-11" db="EMBL/GenBank/DDBJ databases">
        <authorList>
            <person name="Tran Van P."/>
        </authorList>
    </citation>
    <scope>NUCLEOTIDE SEQUENCE</scope>
</reference>
<gene>
    <name evidence="2" type="ORF">TTEB3V08_LOCUS7776</name>
</gene>
<feature type="compositionally biased region" description="Low complexity" evidence="1">
    <location>
        <begin position="68"/>
        <end position="77"/>
    </location>
</feature>
<evidence type="ECO:0000256" key="1">
    <source>
        <dbReference type="SAM" id="MobiDB-lite"/>
    </source>
</evidence>
<organism evidence="2">
    <name type="scientific">Timema tahoe</name>
    <dbReference type="NCBI Taxonomy" id="61484"/>
    <lineage>
        <taxon>Eukaryota</taxon>
        <taxon>Metazoa</taxon>
        <taxon>Ecdysozoa</taxon>
        <taxon>Arthropoda</taxon>
        <taxon>Hexapoda</taxon>
        <taxon>Insecta</taxon>
        <taxon>Pterygota</taxon>
        <taxon>Neoptera</taxon>
        <taxon>Polyneoptera</taxon>
        <taxon>Phasmatodea</taxon>
        <taxon>Timematodea</taxon>
        <taxon>Timematoidea</taxon>
        <taxon>Timematidae</taxon>
        <taxon>Timema</taxon>
    </lineage>
</organism>
<dbReference type="EMBL" id="OE003171">
    <property type="protein sequence ID" value="CAD7459829.1"/>
    <property type="molecule type" value="Genomic_DNA"/>
</dbReference>
<name>A0A7R9NXG7_9NEOP</name>